<dbReference type="SUPFAM" id="SSF54928">
    <property type="entry name" value="RNA-binding domain, RBD"/>
    <property type="match status" value="1"/>
</dbReference>
<feature type="compositionally biased region" description="Polar residues" evidence="3">
    <location>
        <begin position="347"/>
        <end position="357"/>
    </location>
</feature>
<evidence type="ECO:0000313" key="5">
    <source>
        <dbReference type="EMBL" id="KAF1957970.1"/>
    </source>
</evidence>
<dbReference type="PROSITE" id="PS50102">
    <property type="entry name" value="RRM"/>
    <property type="match status" value="1"/>
</dbReference>
<dbReference type="InterPro" id="IPR000504">
    <property type="entry name" value="RRM_dom"/>
</dbReference>
<dbReference type="OrthoDB" id="48651at2759"/>
<name>A0A6A5U0Y3_9PLEO</name>
<dbReference type="InterPro" id="IPR012677">
    <property type="entry name" value="Nucleotide-bd_a/b_plait_sf"/>
</dbReference>
<feature type="domain" description="RRM" evidence="4">
    <location>
        <begin position="80"/>
        <end position="156"/>
    </location>
</feature>
<feature type="compositionally biased region" description="Basic and acidic residues" evidence="3">
    <location>
        <begin position="369"/>
        <end position="432"/>
    </location>
</feature>
<evidence type="ECO:0000256" key="2">
    <source>
        <dbReference type="PROSITE-ProRule" id="PRU00176"/>
    </source>
</evidence>
<dbReference type="Gene3D" id="3.30.70.330">
    <property type="match status" value="1"/>
</dbReference>
<feature type="compositionally biased region" description="Acidic residues" evidence="3">
    <location>
        <begin position="443"/>
        <end position="452"/>
    </location>
</feature>
<evidence type="ECO:0000256" key="3">
    <source>
        <dbReference type="SAM" id="MobiDB-lite"/>
    </source>
</evidence>
<feature type="region of interest" description="Disordered" evidence="3">
    <location>
        <begin position="148"/>
        <end position="528"/>
    </location>
</feature>
<dbReference type="Pfam" id="PF00076">
    <property type="entry name" value="RRM_1"/>
    <property type="match status" value="1"/>
</dbReference>
<organism evidence="5 6">
    <name type="scientific">Byssothecium circinans</name>
    <dbReference type="NCBI Taxonomy" id="147558"/>
    <lineage>
        <taxon>Eukaryota</taxon>
        <taxon>Fungi</taxon>
        <taxon>Dikarya</taxon>
        <taxon>Ascomycota</taxon>
        <taxon>Pezizomycotina</taxon>
        <taxon>Dothideomycetes</taxon>
        <taxon>Pleosporomycetidae</taxon>
        <taxon>Pleosporales</taxon>
        <taxon>Massarineae</taxon>
        <taxon>Massarinaceae</taxon>
        <taxon>Byssothecium</taxon>
    </lineage>
</organism>
<evidence type="ECO:0000256" key="1">
    <source>
        <dbReference type="ARBA" id="ARBA00022884"/>
    </source>
</evidence>
<dbReference type="GO" id="GO:0005730">
    <property type="term" value="C:nucleolus"/>
    <property type="evidence" value="ECO:0007669"/>
    <property type="project" value="TreeGrafter"/>
</dbReference>
<feature type="compositionally biased region" description="Basic and acidic residues" evidence="3">
    <location>
        <begin position="292"/>
        <end position="302"/>
    </location>
</feature>
<dbReference type="AlphaFoldDB" id="A0A6A5U0Y3"/>
<feature type="compositionally biased region" description="Basic and acidic residues" evidence="3">
    <location>
        <begin position="461"/>
        <end position="486"/>
    </location>
</feature>
<gene>
    <name evidence="5" type="ORF">CC80DRAFT_547026</name>
</gene>
<keyword evidence="6" id="KW-1185">Reference proteome</keyword>
<sequence>MSLGDFLGDQSLGSWADEMEDMPVGGGGGGGGAGAGGFGGERRTFSSAGGGGFGGDRAGSFADRGFAVREQLPLPSKPPYTAHLGNLSFDATEGDIQDFFADCEVTNVRIVEDKLERKPKGFGYVEFGSLDGLKKALDLSGTQFQGRNVRVSVADPPKDRADGPSKDMSDWTRKGPLPDLPNQRRPSDRGGYRQFDDAGSERGGDRRRPPPFASDGKERDLGNWERKGPLSPAPSGPPREGGRLRNVEAPRERRQSPAWGEARSNDGSRPPRREFQERPPVDRAPGASELDNQWRTKMRPDAATKSPSATPDASTPSSPAPQPAAPAQRPRLNLQKRTVSEAEPGPLTSTSETSSKANPFGAARPIDTAAREREIEEKKALAFRQKKEAEEKARDEKKAKEAASKSAGEEGAPRVASEEDTKEKDSEGKARSNFDILQRVGEEGDIVADDAPDAPANGDIVDDKAVKPKEVVRNPKTEGAWRRKSDTPSGPAATTTETLEDDGWSTVTKPVKNARGNRRGGPSRAVAS</sequence>
<feature type="compositionally biased region" description="Basic and acidic residues" evidence="3">
    <location>
        <begin position="185"/>
        <end position="208"/>
    </location>
</feature>
<dbReference type="EMBL" id="ML976988">
    <property type="protein sequence ID" value="KAF1957970.1"/>
    <property type="molecule type" value="Genomic_DNA"/>
</dbReference>
<reference evidence="5" key="1">
    <citation type="journal article" date="2020" name="Stud. Mycol.">
        <title>101 Dothideomycetes genomes: a test case for predicting lifestyles and emergence of pathogens.</title>
        <authorList>
            <person name="Haridas S."/>
            <person name="Albert R."/>
            <person name="Binder M."/>
            <person name="Bloem J."/>
            <person name="Labutti K."/>
            <person name="Salamov A."/>
            <person name="Andreopoulos B."/>
            <person name="Baker S."/>
            <person name="Barry K."/>
            <person name="Bills G."/>
            <person name="Bluhm B."/>
            <person name="Cannon C."/>
            <person name="Castanera R."/>
            <person name="Culley D."/>
            <person name="Daum C."/>
            <person name="Ezra D."/>
            <person name="Gonzalez J."/>
            <person name="Henrissat B."/>
            <person name="Kuo A."/>
            <person name="Liang C."/>
            <person name="Lipzen A."/>
            <person name="Lutzoni F."/>
            <person name="Magnuson J."/>
            <person name="Mondo S."/>
            <person name="Nolan M."/>
            <person name="Ohm R."/>
            <person name="Pangilinan J."/>
            <person name="Park H.-J."/>
            <person name="Ramirez L."/>
            <person name="Alfaro M."/>
            <person name="Sun H."/>
            <person name="Tritt A."/>
            <person name="Yoshinaga Y."/>
            <person name="Zwiers L.-H."/>
            <person name="Turgeon B."/>
            <person name="Goodwin S."/>
            <person name="Spatafora J."/>
            <person name="Crous P."/>
            <person name="Grigoriev I."/>
        </authorList>
    </citation>
    <scope>NUCLEOTIDE SEQUENCE</scope>
    <source>
        <strain evidence="5">CBS 675.92</strain>
    </source>
</reference>
<feature type="compositionally biased region" description="Low complexity" evidence="3">
    <location>
        <begin position="303"/>
        <end position="317"/>
    </location>
</feature>
<feature type="compositionally biased region" description="Basic and acidic residues" evidence="3">
    <location>
        <begin position="263"/>
        <end position="281"/>
    </location>
</feature>
<dbReference type="FunFam" id="3.30.70.330:FF:000356">
    <property type="entry name" value="Translation initiation factor 4B"/>
    <property type="match status" value="1"/>
</dbReference>
<feature type="compositionally biased region" description="Basic and acidic residues" evidence="3">
    <location>
        <begin position="240"/>
        <end position="255"/>
    </location>
</feature>
<keyword evidence="1 2" id="KW-0694">RNA-binding</keyword>
<dbReference type="PANTHER" id="PTHR23236">
    <property type="entry name" value="EUKARYOTIC TRANSLATION INITIATION FACTOR 4B/4H"/>
    <property type="match status" value="1"/>
</dbReference>
<dbReference type="Proteomes" id="UP000800035">
    <property type="component" value="Unassembled WGS sequence"/>
</dbReference>
<dbReference type="SMART" id="SM00360">
    <property type="entry name" value="RRM"/>
    <property type="match status" value="1"/>
</dbReference>
<feature type="region of interest" description="Disordered" evidence="3">
    <location>
        <begin position="17"/>
        <end position="41"/>
    </location>
</feature>
<dbReference type="InterPro" id="IPR035979">
    <property type="entry name" value="RBD_domain_sf"/>
</dbReference>
<dbReference type="PANTHER" id="PTHR23236:SF11">
    <property type="entry name" value="EUKARYOTIC TRANSLATION INITIATION FACTOR 4H"/>
    <property type="match status" value="1"/>
</dbReference>
<evidence type="ECO:0000259" key="4">
    <source>
        <dbReference type="PROSITE" id="PS50102"/>
    </source>
</evidence>
<dbReference type="GO" id="GO:0003723">
    <property type="term" value="F:RNA binding"/>
    <property type="evidence" value="ECO:0007669"/>
    <property type="project" value="UniProtKB-UniRule"/>
</dbReference>
<protein>
    <recommendedName>
        <fullName evidence="4">RRM domain-containing protein</fullName>
    </recommendedName>
</protein>
<feature type="compositionally biased region" description="Gly residues" evidence="3">
    <location>
        <begin position="24"/>
        <end position="39"/>
    </location>
</feature>
<accession>A0A6A5U0Y3</accession>
<feature type="compositionally biased region" description="Basic and acidic residues" evidence="3">
    <location>
        <begin position="215"/>
        <end position="228"/>
    </location>
</feature>
<feature type="compositionally biased region" description="Basic and acidic residues" evidence="3">
    <location>
        <begin position="156"/>
        <end position="173"/>
    </location>
</feature>
<proteinExistence type="predicted"/>
<evidence type="ECO:0000313" key="6">
    <source>
        <dbReference type="Proteomes" id="UP000800035"/>
    </source>
</evidence>